<dbReference type="EMBL" id="CM044702">
    <property type="protein sequence ID" value="KAI5676881.1"/>
    <property type="molecule type" value="Genomic_DNA"/>
</dbReference>
<proteinExistence type="predicted"/>
<sequence length="219" mass="24726">MMEGEGKEESDDPNLLYSIMKEVKSAKKELASLREDNFKFMASIDIIRTATLAEEKAKSIVANLSRTLEQLKTTTETAKKEKILIDEEIANIKAEINKIEGSKKGRRSVGATMRMREFMHVFVSLYIEKQMGDQINNLKSSVPLIKAMLQLGSETFSVEANKGTLSEQLIVMKEQSMSILKNYITKHNIPNDIPDEPEEISSDDDGELSEKPPKSKKRK</sequence>
<dbReference type="Proteomes" id="UP001060085">
    <property type="component" value="Linkage Group LG02"/>
</dbReference>
<evidence type="ECO:0000313" key="1">
    <source>
        <dbReference type="EMBL" id="KAI5676881.1"/>
    </source>
</evidence>
<accession>A0ACC0BW74</accession>
<reference evidence="2" key="1">
    <citation type="journal article" date="2023" name="Nat. Plants">
        <title>Single-cell RNA sequencing provides a high-resolution roadmap for understanding the multicellular compartmentation of specialized metabolism.</title>
        <authorList>
            <person name="Sun S."/>
            <person name="Shen X."/>
            <person name="Li Y."/>
            <person name="Li Y."/>
            <person name="Wang S."/>
            <person name="Li R."/>
            <person name="Zhang H."/>
            <person name="Shen G."/>
            <person name="Guo B."/>
            <person name="Wei J."/>
            <person name="Xu J."/>
            <person name="St-Pierre B."/>
            <person name="Chen S."/>
            <person name="Sun C."/>
        </authorList>
    </citation>
    <scope>NUCLEOTIDE SEQUENCE [LARGE SCALE GENOMIC DNA]</scope>
</reference>
<keyword evidence="2" id="KW-1185">Reference proteome</keyword>
<protein>
    <submittedName>
        <fullName evidence="1">Uncharacterized protein</fullName>
    </submittedName>
</protein>
<name>A0ACC0BW74_CATRO</name>
<gene>
    <name evidence="1" type="ORF">M9H77_07831</name>
</gene>
<evidence type="ECO:0000313" key="2">
    <source>
        <dbReference type="Proteomes" id="UP001060085"/>
    </source>
</evidence>
<comment type="caution">
    <text evidence="1">The sequence shown here is derived from an EMBL/GenBank/DDBJ whole genome shotgun (WGS) entry which is preliminary data.</text>
</comment>
<organism evidence="1 2">
    <name type="scientific">Catharanthus roseus</name>
    <name type="common">Madagascar periwinkle</name>
    <name type="synonym">Vinca rosea</name>
    <dbReference type="NCBI Taxonomy" id="4058"/>
    <lineage>
        <taxon>Eukaryota</taxon>
        <taxon>Viridiplantae</taxon>
        <taxon>Streptophyta</taxon>
        <taxon>Embryophyta</taxon>
        <taxon>Tracheophyta</taxon>
        <taxon>Spermatophyta</taxon>
        <taxon>Magnoliopsida</taxon>
        <taxon>eudicotyledons</taxon>
        <taxon>Gunneridae</taxon>
        <taxon>Pentapetalae</taxon>
        <taxon>asterids</taxon>
        <taxon>lamiids</taxon>
        <taxon>Gentianales</taxon>
        <taxon>Apocynaceae</taxon>
        <taxon>Rauvolfioideae</taxon>
        <taxon>Vinceae</taxon>
        <taxon>Catharanthinae</taxon>
        <taxon>Catharanthus</taxon>
    </lineage>
</organism>